<accession>A0AAV7GDW1</accession>
<comment type="caution">
    <text evidence="2">The sequence shown here is derived from an EMBL/GenBank/DDBJ whole genome shotgun (WGS) entry which is preliminary data.</text>
</comment>
<dbReference type="EMBL" id="JAGFBR010000015">
    <property type="protein sequence ID" value="KAH0454089.1"/>
    <property type="molecule type" value="Genomic_DNA"/>
</dbReference>
<keyword evidence="1" id="KW-0812">Transmembrane</keyword>
<dbReference type="AlphaFoldDB" id="A0AAV7GDW1"/>
<dbReference type="Proteomes" id="UP000775213">
    <property type="component" value="Unassembled WGS sequence"/>
</dbReference>
<sequence length="146" mass="16741">MVMPQVDDLSISQYKQHSYECINGNKSNLGVRIGENNSKKVWRLLNWLVGMMRTSDHGESTREGADDLRPRNIEKLNQKNKELIVTCAVLMRNGYFIIVFSELGNSESHFELSKLQAELSLQFLSFFFLFIIPLFIGSSILILLVL</sequence>
<protein>
    <submittedName>
        <fullName evidence="2">Uncharacterized protein</fullName>
    </submittedName>
</protein>
<name>A0AAV7GDW1_DENCH</name>
<reference evidence="2 3" key="1">
    <citation type="journal article" date="2021" name="Hortic Res">
        <title>Chromosome-scale assembly of the Dendrobium chrysotoxum genome enhances the understanding of orchid evolution.</title>
        <authorList>
            <person name="Zhang Y."/>
            <person name="Zhang G.Q."/>
            <person name="Zhang D."/>
            <person name="Liu X.D."/>
            <person name="Xu X.Y."/>
            <person name="Sun W.H."/>
            <person name="Yu X."/>
            <person name="Zhu X."/>
            <person name="Wang Z.W."/>
            <person name="Zhao X."/>
            <person name="Zhong W.Y."/>
            <person name="Chen H."/>
            <person name="Yin W.L."/>
            <person name="Huang T."/>
            <person name="Niu S.C."/>
            <person name="Liu Z.J."/>
        </authorList>
    </citation>
    <scope>NUCLEOTIDE SEQUENCE [LARGE SCALE GENOMIC DNA]</scope>
    <source>
        <strain evidence="2">Lindl</strain>
    </source>
</reference>
<keyword evidence="1" id="KW-1133">Transmembrane helix</keyword>
<organism evidence="2 3">
    <name type="scientific">Dendrobium chrysotoxum</name>
    <name type="common">Orchid</name>
    <dbReference type="NCBI Taxonomy" id="161865"/>
    <lineage>
        <taxon>Eukaryota</taxon>
        <taxon>Viridiplantae</taxon>
        <taxon>Streptophyta</taxon>
        <taxon>Embryophyta</taxon>
        <taxon>Tracheophyta</taxon>
        <taxon>Spermatophyta</taxon>
        <taxon>Magnoliopsida</taxon>
        <taxon>Liliopsida</taxon>
        <taxon>Asparagales</taxon>
        <taxon>Orchidaceae</taxon>
        <taxon>Epidendroideae</taxon>
        <taxon>Malaxideae</taxon>
        <taxon>Dendrobiinae</taxon>
        <taxon>Dendrobium</taxon>
    </lineage>
</organism>
<evidence type="ECO:0000313" key="3">
    <source>
        <dbReference type="Proteomes" id="UP000775213"/>
    </source>
</evidence>
<feature type="transmembrane region" description="Helical" evidence="1">
    <location>
        <begin position="123"/>
        <end position="145"/>
    </location>
</feature>
<evidence type="ECO:0000313" key="2">
    <source>
        <dbReference type="EMBL" id="KAH0454089.1"/>
    </source>
</evidence>
<gene>
    <name evidence="2" type="ORF">IEQ34_016013</name>
</gene>
<evidence type="ECO:0000256" key="1">
    <source>
        <dbReference type="SAM" id="Phobius"/>
    </source>
</evidence>
<keyword evidence="3" id="KW-1185">Reference proteome</keyword>
<proteinExistence type="predicted"/>
<keyword evidence="1" id="KW-0472">Membrane</keyword>